<reference evidence="1 2" key="1">
    <citation type="submission" date="2013-06" db="EMBL/GenBank/DDBJ databases">
        <authorList>
            <person name="Weinstock G."/>
            <person name="Sodergren E."/>
            <person name="Lobos E.A."/>
            <person name="Fulton L."/>
            <person name="Fulton R."/>
            <person name="Courtney L."/>
            <person name="Fronick C."/>
            <person name="O'Laughlin M."/>
            <person name="Godfrey J."/>
            <person name="Wilson R.M."/>
            <person name="Miner T."/>
            <person name="Farmer C."/>
            <person name="Delehaunty K."/>
            <person name="Cordes M."/>
            <person name="Minx P."/>
            <person name="Tomlinson C."/>
            <person name="Chen J."/>
            <person name="Wollam A."/>
            <person name="Pepin K.H."/>
            <person name="Bhonagiri V."/>
            <person name="Zhang X."/>
            <person name="Warren W."/>
            <person name="Mitreva M."/>
            <person name="Mardis E.R."/>
            <person name="Wilson R.K."/>
        </authorList>
    </citation>
    <scope>NUCLEOTIDE SEQUENCE [LARGE SCALE GENOMIC DNA]</scope>
    <source>
        <strain evidence="1 2">ATCC 29099</strain>
    </source>
</reference>
<proteinExistence type="predicted"/>
<organism evidence="1 2">
    <name type="scientific">Eubacterium ramulus ATCC 29099</name>
    <dbReference type="NCBI Taxonomy" id="1256908"/>
    <lineage>
        <taxon>Bacteria</taxon>
        <taxon>Bacillati</taxon>
        <taxon>Bacillota</taxon>
        <taxon>Clostridia</taxon>
        <taxon>Eubacteriales</taxon>
        <taxon>Eubacteriaceae</taxon>
        <taxon>Eubacterium</taxon>
    </lineage>
</organism>
<keyword evidence="2" id="KW-1185">Reference proteome</keyword>
<gene>
    <name evidence="1" type="ORF">HMPREF0373_01964</name>
</gene>
<dbReference type="Proteomes" id="UP000016608">
    <property type="component" value="Unassembled WGS sequence"/>
</dbReference>
<evidence type="ECO:0000313" key="2">
    <source>
        <dbReference type="Proteomes" id="UP000016608"/>
    </source>
</evidence>
<accession>U2PP01</accession>
<dbReference type="HOGENOM" id="CLU_3079999_0_0_9"/>
<comment type="caution">
    <text evidence="1">The sequence shown here is derived from an EMBL/GenBank/DDBJ whole genome shotgun (WGS) entry which is preliminary data.</text>
</comment>
<dbReference type="PATRIC" id="fig|1256908.3.peg.1808"/>
<evidence type="ECO:0000313" key="1">
    <source>
        <dbReference type="EMBL" id="ERK45866.1"/>
    </source>
</evidence>
<dbReference type="AlphaFoldDB" id="U2PP01"/>
<dbReference type="EMBL" id="AWVJ01000120">
    <property type="protein sequence ID" value="ERK45866.1"/>
    <property type="molecule type" value="Genomic_DNA"/>
</dbReference>
<sequence length="52" mass="5703">MIRFGWCKADVHRTLCPRQGARGLLMDGTAVESAFALLLTKVTKPPYPAKVS</sequence>
<name>U2PP01_EUBRA</name>
<protein>
    <submittedName>
        <fullName evidence="1">Uncharacterized protein</fullName>
    </submittedName>
</protein>